<evidence type="ECO:0000313" key="2">
    <source>
        <dbReference type="Proteomes" id="UP001592528"/>
    </source>
</evidence>
<keyword evidence="2" id="KW-1185">Reference proteome</keyword>
<protein>
    <submittedName>
        <fullName evidence="1">Aminoglycoside phosphotransferase family protein</fullName>
    </submittedName>
</protein>
<dbReference type="InterPro" id="IPR011009">
    <property type="entry name" value="Kinase-like_dom_sf"/>
</dbReference>
<sequence length="307" mass="33684">MAATEQQISIPVRLRQTVTAWEGEPGVRWLESLPRLTVQYLDRWDLTLERVFEPGGQISLVLYVRRADGTPAVLKLGLPAPETVQEHAALAHWDGRGAVRLLEAAPGGEAMLLERLHGEVPLLSLAESKAMLEAAGTLQRLWVAPPEDHGFTSVADYVTGLCGTLRSRRELAAAADLRPLLDEALETAAELLGSGTEELLLHGDFHHGNVLAADRSPWLAIDPKPLVGERAYDLAWLAQDRLETLAGVPGPQAAARRRIQRLSDAVEVDRERLRSWTLFRTVEAGLWSLEVGDPRSAGLFLEFAAML</sequence>
<comment type="caution">
    <text evidence="1">The sequence shown here is derived from an EMBL/GenBank/DDBJ whole genome shotgun (WGS) entry which is preliminary data.</text>
</comment>
<dbReference type="Pfam" id="PF04655">
    <property type="entry name" value="APH_6_hur"/>
    <property type="match status" value="1"/>
</dbReference>
<accession>A0ABV6V0R3</accession>
<evidence type="ECO:0000313" key="1">
    <source>
        <dbReference type="EMBL" id="MFC1407311.1"/>
    </source>
</evidence>
<name>A0ABV6V0R3_9ACTN</name>
<dbReference type="RefSeq" id="WP_030265644.1">
    <property type="nucleotide sequence ID" value="NZ_JBHEZZ010000043.1"/>
</dbReference>
<gene>
    <name evidence="1" type="ORF">ACEZDJ_39125</name>
</gene>
<dbReference type="EMBL" id="JBHEZZ010000043">
    <property type="protein sequence ID" value="MFC1407311.1"/>
    <property type="molecule type" value="Genomic_DNA"/>
</dbReference>
<organism evidence="1 2">
    <name type="scientific">Streptacidiphilus cavernicola</name>
    <dbReference type="NCBI Taxonomy" id="3342716"/>
    <lineage>
        <taxon>Bacteria</taxon>
        <taxon>Bacillati</taxon>
        <taxon>Actinomycetota</taxon>
        <taxon>Actinomycetes</taxon>
        <taxon>Kitasatosporales</taxon>
        <taxon>Streptomycetaceae</taxon>
        <taxon>Streptacidiphilus</taxon>
    </lineage>
</organism>
<proteinExistence type="predicted"/>
<dbReference type="Proteomes" id="UP001592528">
    <property type="component" value="Unassembled WGS sequence"/>
</dbReference>
<dbReference type="SUPFAM" id="SSF56112">
    <property type="entry name" value="Protein kinase-like (PK-like)"/>
    <property type="match status" value="1"/>
</dbReference>
<dbReference type="Gene3D" id="3.90.1200.10">
    <property type="match status" value="1"/>
</dbReference>
<dbReference type="InterPro" id="IPR006748">
    <property type="entry name" value="NH2Glyco/OHUrea_AB-resist_kin"/>
</dbReference>
<reference evidence="1 2" key="1">
    <citation type="submission" date="2024-09" db="EMBL/GenBank/DDBJ databases">
        <authorList>
            <person name="Lee S.D."/>
        </authorList>
    </citation>
    <scope>NUCLEOTIDE SEQUENCE [LARGE SCALE GENOMIC DNA]</scope>
    <source>
        <strain evidence="1 2">N1-5</strain>
    </source>
</reference>